<dbReference type="OrthoDB" id="9875906at2"/>
<reference evidence="1 2" key="1">
    <citation type="submission" date="2017-09" db="EMBL/GenBank/DDBJ databases">
        <title>Biodiversity and function of Thalassospira species in the particle-attached aromatic-hydrocarbon-degrading consortia from the surface seawater of the South China Sea.</title>
        <authorList>
            <person name="Dong C."/>
            <person name="Liu R."/>
            <person name="Shao Z."/>
        </authorList>
    </citation>
    <scope>NUCLEOTIDE SEQUENCE [LARGE SCALE GENOMIC DNA]</scope>
    <source>
        <strain evidence="1 2">CSC1P2</strain>
    </source>
</reference>
<dbReference type="EMBL" id="NWTK01000005">
    <property type="protein sequence ID" value="PKR54257.1"/>
    <property type="molecule type" value="Genomic_DNA"/>
</dbReference>
<comment type="caution">
    <text evidence="1">The sequence shown here is derived from an EMBL/GenBank/DDBJ whole genome shotgun (WGS) entry which is preliminary data.</text>
</comment>
<evidence type="ECO:0000313" key="1">
    <source>
        <dbReference type="EMBL" id="PKR54257.1"/>
    </source>
</evidence>
<dbReference type="AlphaFoldDB" id="A0A2N3KUP0"/>
<name>A0A2N3KUP0_9PROT</name>
<gene>
    <name evidence="1" type="ORF">COO20_08905</name>
</gene>
<sequence>MTTKCGLCTANIFTDAELAYQAIQDRATLRNYPSIIEQAMETDANAYMHDLLDAFAIDCDFGHDEPKTLLWLVTTYKMASLNPNHADCLAARAISYIDREWLHQIQARPDTLLPMHVKRIANIVKTALKKLSDDAFPDELKAAHQIQDCYTHRLAFTPQRNPDTGWINIASACDVTGEIRDQSTLISPRLTKHHAIRLTNAINRCLGLRPLEASMIVTSAAWAREAGTA</sequence>
<dbReference type="Proteomes" id="UP000233597">
    <property type="component" value="Unassembled WGS sequence"/>
</dbReference>
<organism evidence="1 2">
    <name type="scientific">Thalassospira marina</name>
    <dbReference type="NCBI Taxonomy" id="2048283"/>
    <lineage>
        <taxon>Bacteria</taxon>
        <taxon>Pseudomonadati</taxon>
        <taxon>Pseudomonadota</taxon>
        <taxon>Alphaproteobacteria</taxon>
        <taxon>Rhodospirillales</taxon>
        <taxon>Thalassospiraceae</taxon>
        <taxon>Thalassospira</taxon>
    </lineage>
</organism>
<accession>A0A2N3KUP0</accession>
<proteinExistence type="predicted"/>
<dbReference type="RefSeq" id="WP_101265695.1">
    <property type="nucleotide sequence ID" value="NZ_NWTK01000005.1"/>
</dbReference>
<protein>
    <submittedName>
        <fullName evidence="1">Uncharacterized protein</fullName>
    </submittedName>
</protein>
<evidence type="ECO:0000313" key="2">
    <source>
        <dbReference type="Proteomes" id="UP000233597"/>
    </source>
</evidence>